<accession>A0A504U0L2</accession>
<comment type="caution">
    <text evidence="1">The sequence shown here is derived from an EMBL/GenBank/DDBJ whole genome shotgun (WGS) entry which is preliminary data.</text>
</comment>
<reference evidence="1 2" key="1">
    <citation type="submission" date="2019-06" db="EMBL/GenBank/DDBJ databases">
        <title>Rhizobium sp. CL12 isolated from roots of soybean.</title>
        <authorList>
            <person name="Wang C."/>
        </authorList>
    </citation>
    <scope>NUCLEOTIDE SEQUENCE [LARGE SCALE GENOMIC DNA]</scope>
    <source>
        <strain evidence="1 2">CL12</strain>
    </source>
</reference>
<protein>
    <submittedName>
        <fullName evidence="1">Uncharacterized protein</fullName>
    </submittedName>
</protein>
<gene>
    <name evidence="1" type="ORF">FJQ55_15305</name>
</gene>
<keyword evidence="2" id="KW-1185">Reference proteome</keyword>
<dbReference type="EMBL" id="VFYP01000002">
    <property type="protein sequence ID" value="TPP07027.1"/>
    <property type="molecule type" value="Genomic_DNA"/>
</dbReference>
<proteinExistence type="predicted"/>
<dbReference type="AlphaFoldDB" id="A0A504U0L2"/>
<name>A0A504U0L2_9HYPH</name>
<sequence length="180" mass="20482">MTGLLIASFMLLIAAFLMKPLRVWLQSCARQAEAQNRLVEEYYRSTTRFVQLTSSSHAETREILVWVGHHMMRGTRLITSLILTRMKNGERDTDSRDSRQKSNDPLAGVSDEARHAFSEALAAALLVSSYHSFFWGPRLRSMLKLTFEPKAQEVREPAQFIIRYRQASKSRGGRTFASAG</sequence>
<dbReference type="Proteomes" id="UP000316429">
    <property type="component" value="Unassembled WGS sequence"/>
</dbReference>
<evidence type="ECO:0000313" key="2">
    <source>
        <dbReference type="Proteomes" id="UP000316429"/>
    </source>
</evidence>
<evidence type="ECO:0000313" key="1">
    <source>
        <dbReference type="EMBL" id="TPP07027.1"/>
    </source>
</evidence>
<organism evidence="1 2">
    <name type="scientific">Rhizobium glycinendophyticum</name>
    <dbReference type="NCBI Taxonomy" id="2589807"/>
    <lineage>
        <taxon>Bacteria</taxon>
        <taxon>Pseudomonadati</taxon>
        <taxon>Pseudomonadota</taxon>
        <taxon>Alphaproteobacteria</taxon>
        <taxon>Hyphomicrobiales</taxon>
        <taxon>Rhizobiaceae</taxon>
        <taxon>Rhizobium/Agrobacterium group</taxon>
        <taxon>Rhizobium</taxon>
    </lineage>
</organism>
<dbReference type="RefSeq" id="WP_140829500.1">
    <property type="nucleotide sequence ID" value="NZ_VFYP01000002.1"/>
</dbReference>